<dbReference type="SUPFAM" id="SSF53178">
    <property type="entry name" value="Peptidyl-tRNA hydrolase-like"/>
    <property type="match status" value="2"/>
</dbReference>
<evidence type="ECO:0000313" key="6">
    <source>
        <dbReference type="Proteomes" id="UP001201262"/>
    </source>
</evidence>
<dbReference type="GO" id="GO:0000049">
    <property type="term" value="F:tRNA binding"/>
    <property type="evidence" value="ECO:0007669"/>
    <property type="project" value="UniProtKB-KW"/>
</dbReference>
<organism evidence="5 6">
    <name type="scientific">Talaromyces proteolyticus</name>
    <dbReference type="NCBI Taxonomy" id="1131652"/>
    <lineage>
        <taxon>Eukaryota</taxon>
        <taxon>Fungi</taxon>
        <taxon>Dikarya</taxon>
        <taxon>Ascomycota</taxon>
        <taxon>Pezizomycotina</taxon>
        <taxon>Eurotiomycetes</taxon>
        <taxon>Eurotiomycetidae</taxon>
        <taxon>Eurotiales</taxon>
        <taxon>Trichocomaceae</taxon>
        <taxon>Talaromyces</taxon>
        <taxon>Talaromyces sect. Bacilispori</taxon>
    </lineage>
</organism>
<keyword evidence="1" id="KW-0820">tRNA-binding</keyword>
<evidence type="ECO:0000256" key="1">
    <source>
        <dbReference type="ARBA" id="ARBA00022555"/>
    </source>
</evidence>
<dbReference type="RefSeq" id="XP_046075976.1">
    <property type="nucleotide sequence ID" value="XM_046213807.1"/>
</dbReference>
<sequence>MTSVPLYRCPRRFLFIASIGNPAPYTGTRHSAGHVLLDAIRSPLHERIGLNNPASLSSSSSQSIFYTSWKSPSLMNVSGPPVLEQLKTWLADRQRYFNSTFQTPRQQLQQQQHKKQQQNQPAETENNTPLLRLLKGSQTAEPIDVDIRDMTRFRSTLVILHDELEAQPGKVKVRMGGPAQSSLRGHRGLISIMESLRGAGLLPGQKSSSPQVSILRLGIGIGRPASRERDSVSDYVLSKLTPRDLKALQAAVPGVVDLLVQEMYRGGND</sequence>
<dbReference type="Gene3D" id="3.40.50.1470">
    <property type="entry name" value="Peptidyl-tRNA hydrolase"/>
    <property type="match status" value="1"/>
</dbReference>
<keyword evidence="2" id="KW-0378">Hydrolase</keyword>
<evidence type="ECO:0008006" key="7">
    <source>
        <dbReference type="Google" id="ProtNLM"/>
    </source>
</evidence>
<gene>
    <name evidence="5" type="ORF">BGW36DRAFT_356708</name>
</gene>
<dbReference type="InterPro" id="IPR036416">
    <property type="entry name" value="Pept_tRNA_hydro_sf"/>
</dbReference>
<dbReference type="Proteomes" id="UP001201262">
    <property type="component" value="Unassembled WGS sequence"/>
</dbReference>
<dbReference type="Pfam" id="PF01195">
    <property type="entry name" value="Pept_tRNA_hydro"/>
    <property type="match status" value="1"/>
</dbReference>
<name>A0AAD4L2E5_9EURO</name>
<protein>
    <recommendedName>
        <fullName evidence="7">Peptidyl-tRNA hydrolase</fullName>
    </recommendedName>
</protein>
<reference evidence="5" key="1">
    <citation type="submission" date="2021-12" db="EMBL/GenBank/DDBJ databases">
        <title>Convergent genome expansion in fungi linked to evolution of root-endophyte symbiosis.</title>
        <authorList>
            <consortium name="DOE Joint Genome Institute"/>
            <person name="Ke Y.-H."/>
            <person name="Bonito G."/>
            <person name="Liao H.-L."/>
            <person name="Looney B."/>
            <person name="Rojas-Flechas A."/>
            <person name="Nash J."/>
            <person name="Hameed K."/>
            <person name="Schadt C."/>
            <person name="Martin F."/>
            <person name="Crous P.W."/>
            <person name="Miettinen O."/>
            <person name="Magnuson J.K."/>
            <person name="Labbe J."/>
            <person name="Jacobson D."/>
            <person name="Doktycz M.J."/>
            <person name="Veneault-Fourrey C."/>
            <person name="Kuo A."/>
            <person name="Mondo S."/>
            <person name="Calhoun S."/>
            <person name="Riley R."/>
            <person name="Ohm R."/>
            <person name="LaButti K."/>
            <person name="Andreopoulos B."/>
            <person name="Pangilinan J."/>
            <person name="Nolan M."/>
            <person name="Tritt A."/>
            <person name="Clum A."/>
            <person name="Lipzen A."/>
            <person name="Daum C."/>
            <person name="Barry K."/>
            <person name="Grigoriev I.V."/>
            <person name="Vilgalys R."/>
        </authorList>
    </citation>
    <scope>NUCLEOTIDE SEQUENCE</scope>
    <source>
        <strain evidence="5">PMI_201</strain>
    </source>
</reference>
<dbReference type="GeneID" id="70244094"/>
<accession>A0AAD4L2E5</accession>
<evidence type="ECO:0000256" key="3">
    <source>
        <dbReference type="ARBA" id="ARBA00022884"/>
    </source>
</evidence>
<dbReference type="PANTHER" id="PTHR17224:SF1">
    <property type="entry name" value="PEPTIDYL-TRNA HYDROLASE"/>
    <property type="match status" value="1"/>
</dbReference>
<dbReference type="AlphaFoldDB" id="A0AAD4L2E5"/>
<evidence type="ECO:0000313" key="5">
    <source>
        <dbReference type="EMBL" id="KAH8702600.1"/>
    </source>
</evidence>
<feature type="region of interest" description="Disordered" evidence="4">
    <location>
        <begin position="102"/>
        <end position="135"/>
    </location>
</feature>
<evidence type="ECO:0000256" key="4">
    <source>
        <dbReference type="SAM" id="MobiDB-lite"/>
    </source>
</evidence>
<dbReference type="GO" id="GO:0004045">
    <property type="term" value="F:peptidyl-tRNA hydrolase activity"/>
    <property type="evidence" value="ECO:0007669"/>
    <property type="project" value="InterPro"/>
</dbReference>
<keyword evidence="3" id="KW-0694">RNA-binding</keyword>
<evidence type="ECO:0000256" key="2">
    <source>
        <dbReference type="ARBA" id="ARBA00022801"/>
    </source>
</evidence>
<proteinExistence type="predicted"/>
<keyword evidence="6" id="KW-1185">Reference proteome</keyword>
<comment type="caution">
    <text evidence="5">The sequence shown here is derived from an EMBL/GenBank/DDBJ whole genome shotgun (WGS) entry which is preliminary data.</text>
</comment>
<dbReference type="EMBL" id="JAJTJA010000003">
    <property type="protein sequence ID" value="KAH8702600.1"/>
    <property type="molecule type" value="Genomic_DNA"/>
</dbReference>
<dbReference type="PANTHER" id="PTHR17224">
    <property type="entry name" value="PEPTIDYL-TRNA HYDROLASE"/>
    <property type="match status" value="1"/>
</dbReference>
<dbReference type="InterPro" id="IPR001328">
    <property type="entry name" value="Pept_tRNA_hydro"/>
</dbReference>